<dbReference type="Gene3D" id="1.10.150.20">
    <property type="entry name" value="5' to 3' exonuclease, C-terminal subdomain"/>
    <property type="match status" value="1"/>
</dbReference>
<dbReference type="AlphaFoldDB" id="A0A1M6QKP5"/>
<feature type="compositionally biased region" description="Acidic residues" evidence="1">
    <location>
        <begin position="106"/>
        <end position="123"/>
    </location>
</feature>
<feature type="region of interest" description="Disordered" evidence="1">
    <location>
        <begin position="13"/>
        <end position="188"/>
    </location>
</feature>
<gene>
    <name evidence="2" type="ORF">SAMN05444342_0950</name>
</gene>
<dbReference type="SUPFAM" id="SSF47794">
    <property type="entry name" value="Rad51 N-terminal domain-like"/>
    <property type="match status" value="1"/>
</dbReference>
<feature type="compositionally biased region" description="Basic and acidic residues" evidence="1">
    <location>
        <begin position="68"/>
        <end position="78"/>
    </location>
</feature>
<dbReference type="Pfam" id="PF14520">
    <property type="entry name" value="HHH_5"/>
    <property type="match status" value="1"/>
</dbReference>
<dbReference type="EMBL" id="FRAN01000001">
    <property type="protein sequence ID" value="SHK20844.1"/>
    <property type="molecule type" value="Genomic_DNA"/>
</dbReference>
<name>A0A1M6QKP5_HALPU</name>
<protein>
    <submittedName>
        <fullName evidence="2">Helix-hairpin-helix domain-containing protein</fullName>
    </submittedName>
</protein>
<keyword evidence="3" id="KW-1185">Reference proteome</keyword>
<evidence type="ECO:0000313" key="2">
    <source>
        <dbReference type="EMBL" id="SHK20844.1"/>
    </source>
</evidence>
<reference evidence="3" key="1">
    <citation type="submission" date="2016-11" db="EMBL/GenBank/DDBJ databases">
        <authorList>
            <person name="Varghese N."/>
            <person name="Submissions S."/>
        </authorList>
    </citation>
    <scope>NUCLEOTIDE SEQUENCE [LARGE SCALE GENOMIC DNA]</scope>
    <source>
        <strain evidence="3">DX253</strain>
    </source>
</reference>
<evidence type="ECO:0000313" key="3">
    <source>
        <dbReference type="Proteomes" id="UP000184203"/>
    </source>
</evidence>
<accession>A0A1M6QKP5</accession>
<feature type="compositionally biased region" description="Basic and acidic residues" evidence="1">
    <location>
        <begin position="14"/>
        <end position="35"/>
    </location>
</feature>
<organism evidence="2 3">
    <name type="scientific">Haladaptatus paucihalophilus DX253</name>
    <dbReference type="NCBI Taxonomy" id="797209"/>
    <lineage>
        <taxon>Archaea</taxon>
        <taxon>Methanobacteriati</taxon>
        <taxon>Methanobacteriota</taxon>
        <taxon>Stenosarchaea group</taxon>
        <taxon>Halobacteria</taxon>
        <taxon>Halobacteriales</taxon>
        <taxon>Haladaptataceae</taxon>
        <taxon>Haladaptatus</taxon>
    </lineage>
</organism>
<dbReference type="InterPro" id="IPR010995">
    <property type="entry name" value="DNA_repair_Rad51/TF_NusA_a-hlx"/>
</dbReference>
<feature type="compositionally biased region" description="Acidic residues" evidence="1">
    <location>
        <begin position="136"/>
        <end position="176"/>
    </location>
</feature>
<dbReference type="RefSeq" id="WP_232423824.1">
    <property type="nucleotide sequence ID" value="NZ_AEMG01000019.1"/>
</dbReference>
<proteinExistence type="predicted"/>
<feature type="compositionally biased region" description="Basic and acidic residues" evidence="1">
    <location>
        <begin position="124"/>
        <end position="135"/>
    </location>
</feature>
<dbReference type="GO" id="GO:0000166">
    <property type="term" value="F:nucleotide binding"/>
    <property type="evidence" value="ECO:0007669"/>
    <property type="project" value="InterPro"/>
</dbReference>
<evidence type="ECO:0000256" key="1">
    <source>
        <dbReference type="SAM" id="MobiDB-lite"/>
    </source>
</evidence>
<sequence length="236" mass="25552">MGLITRLKSLLGLGDERSKTRNRDNGVTIEREPTETRAQPNVESENAVKMADETPSEDTSVSTEELVDEGKPTDHIEEAEPDTAAEPAEATGPSADASQPAQTEATEPEPEPDEEPEPEAEAPEAEREGEVSKEEPEGEIEAEPEEEPEIAEEEPEAAEEEPEAAEEEPEAAEEESTDARPLEDVKGIGPAYAERLQNAGVENTAELAVADPAEIARETDLSTKRIEGWIDRAKSM</sequence>
<dbReference type="Proteomes" id="UP000184203">
    <property type="component" value="Unassembled WGS sequence"/>
</dbReference>
<feature type="compositionally biased region" description="Basic and acidic residues" evidence="1">
    <location>
        <begin position="177"/>
        <end position="186"/>
    </location>
</feature>